<dbReference type="InterPro" id="IPR050109">
    <property type="entry name" value="HTH-type_TetR-like_transc_reg"/>
</dbReference>
<gene>
    <name evidence="7" type="ORF">NGF19_29135</name>
</gene>
<comment type="caution">
    <text evidence="7">The sequence shown here is derived from an EMBL/GenBank/DDBJ whole genome shotgun (WGS) entry which is preliminary data.</text>
</comment>
<keyword evidence="1" id="KW-0805">Transcription regulation</keyword>
<evidence type="ECO:0000313" key="7">
    <source>
        <dbReference type="EMBL" id="MCN9244799.1"/>
    </source>
</evidence>
<dbReference type="InterPro" id="IPR001647">
    <property type="entry name" value="HTH_TetR"/>
</dbReference>
<keyword evidence="3" id="KW-0804">Transcription</keyword>
<evidence type="ECO:0000256" key="4">
    <source>
        <dbReference type="PROSITE-ProRule" id="PRU00335"/>
    </source>
</evidence>
<dbReference type="Proteomes" id="UP001523219">
    <property type="component" value="Unassembled WGS sequence"/>
</dbReference>
<reference evidence="7 8" key="1">
    <citation type="submission" date="2022-05" db="EMBL/GenBank/DDBJ databases">
        <title>Streptomyces sp. nov. RY43-2 isolated from soil of a peat swamp forest.</title>
        <authorList>
            <person name="Kanchanasin P."/>
            <person name="Tanasupawat S."/>
            <person name="Phongsopitanun W."/>
        </authorList>
    </citation>
    <scope>NUCLEOTIDE SEQUENCE [LARGE SCALE GENOMIC DNA]</scope>
    <source>
        <strain evidence="7 8">RY43-2</strain>
    </source>
</reference>
<dbReference type="PANTHER" id="PTHR30055">
    <property type="entry name" value="HTH-TYPE TRANSCRIPTIONAL REGULATOR RUTR"/>
    <property type="match status" value="1"/>
</dbReference>
<evidence type="ECO:0000256" key="5">
    <source>
        <dbReference type="SAM" id="MobiDB-lite"/>
    </source>
</evidence>
<evidence type="ECO:0000313" key="8">
    <source>
        <dbReference type="Proteomes" id="UP001523219"/>
    </source>
</evidence>
<dbReference type="Pfam" id="PF00440">
    <property type="entry name" value="TetR_N"/>
    <property type="match status" value="1"/>
</dbReference>
<dbReference type="Gene3D" id="1.10.357.10">
    <property type="entry name" value="Tetracycline Repressor, domain 2"/>
    <property type="match status" value="1"/>
</dbReference>
<dbReference type="RefSeq" id="WP_252428723.1">
    <property type="nucleotide sequence ID" value="NZ_JAMWMR010000047.1"/>
</dbReference>
<organism evidence="7 8">
    <name type="scientific">Streptomyces macrolidinus</name>
    <dbReference type="NCBI Taxonomy" id="2952607"/>
    <lineage>
        <taxon>Bacteria</taxon>
        <taxon>Bacillati</taxon>
        <taxon>Actinomycetota</taxon>
        <taxon>Actinomycetes</taxon>
        <taxon>Kitasatosporales</taxon>
        <taxon>Streptomycetaceae</taxon>
        <taxon>Streptomyces</taxon>
    </lineage>
</organism>
<dbReference type="EMBL" id="JAMWMR010000047">
    <property type="protein sequence ID" value="MCN9244799.1"/>
    <property type="molecule type" value="Genomic_DNA"/>
</dbReference>
<feature type="region of interest" description="Disordered" evidence="5">
    <location>
        <begin position="1"/>
        <end position="26"/>
    </location>
</feature>
<evidence type="ECO:0000259" key="6">
    <source>
        <dbReference type="PROSITE" id="PS50977"/>
    </source>
</evidence>
<feature type="DNA-binding region" description="H-T-H motif" evidence="4">
    <location>
        <begin position="49"/>
        <end position="68"/>
    </location>
</feature>
<name>A0ABT0ZMI7_9ACTN</name>
<keyword evidence="8" id="KW-1185">Reference proteome</keyword>
<dbReference type="PROSITE" id="PS50977">
    <property type="entry name" value="HTH_TETR_2"/>
    <property type="match status" value="1"/>
</dbReference>
<accession>A0ABT0ZMI7</accession>
<sequence>MRAESQRKDPAGGNSTPADGRTARSRATRARILAAAAGLFTTHGYTATSIGAIAAEAGVGEQTVYYAFKTKRAVLTVALDQAVAGDDQPVPTLERSWAKAVIAEPDPHRQLELQAAGAGDILSRAAPLLDVVRSAAPSDPDLNRLWRTNLEQRLTVQRAFAEALVRKTALREGLTLDAAADIALATLSPETYTLLVSERHWTHEAWQGWAEHALSSQLLPTA</sequence>
<proteinExistence type="predicted"/>
<dbReference type="SUPFAM" id="SSF46689">
    <property type="entry name" value="Homeodomain-like"/>
    <property type="match status" value="1"/>
</dbReference>
<evidence type="ECO:0000256" key="2">
    <source>
        <dbReference type="ARBA" id="ARBA00023125"/>
    </source>
</evidence>
<evidence type="ECO:0000256" key="3">
    <source>
        <dbReference type="ARBA" id="ARBA00023163"/>
    </source>
</evidence>
<feature type="compositionally biased region" description="Basic and acidic residues" evidence="5">
    <location>
        <begin position="1"/>
        <end position="10"/>
    </location>
</feature>
<keyword evidence="2 4" id="KW-0238">DNA-binding</keyword>
<feature type="domain" description="HTH tetR-type" evidence="6">
    <location>
        <begin position="26"/>
        <end position="86"/>
    </location>
</feature>
<dbReference type="PRINTS" id="PR00455">
    <property type="entry name" value="HTHTETR"/>
</dbReference>
<evidence type="ECO:0000256" key="1">
    <source>
        <dbReference type="ARBA" id="ARBA00023015"/>
    </source>
</evidence>
<protein>
    <submittedName>
        <fullName evidence="7">TetR/AcrR family transcriptional regulator</fullName>
    </submittedName>
</protein>
<dbReference type="InterPro" id="IPR009057">
    <property type="entry name" value="Homeodomain-like_sf"/>
</dbReference>
<dbReference type="PANTHER" id="PTHR30055:SF234">
    <property type="entry name" value="HTH-TYPE TRANSCRIPTIONAL REGULATOR BETI"/>
    <property type="match status" value="1"/>
</dbReference>